<evidence type="ECO:0000313" key="2">
    <source>
        <dbReference type="EMBL" id="KAG8060256.1"/>
    </source>
</evidence>
<dbReference type="AlphaFoldDB" id="A0A8J5VHA2"/>
<evidence type="ECO:0000313" key="3">
    <source>
        <dbReference type="Proteomes" id="UP000729402"/>
    </source>
</evidence>
<organism evidence="2 3">
    <name type="scientific">Zizania palustris</name>
    <name type="common">Northern wild rice</name>
    <dbReference type="NCBI Taxonomy" id="103762"/>
    <lineage>
        <taxon>Eukaryota</taxon>
        <taxon>Viridiplantae</taxon>
        <taxon>Streptophyta</taxon>
        <taxon>Embryophyta</taxon>
        <taxon>Tracheophyta</taxon>
        <taxon>Spermatophyta</taxon>
        <taxon>Magnoliopsida</taxon>
        <taxon>Liliopsida</taxon>
        <taxon>Poales</taxon>
        <taxon>Poaceae</taxon>
        <taxon>BOP clade</taxon>
        <taxon>Oryzoideae</taxon>
        <taxon>Oryzeae</taxon>
        <taxon>Zizaniinae</taxon>
        <taxon>Zizania</taxon>
    </lineage>
</organism>
<name>A0A8J5VHA2_ZIZPA</name>
<dbReference type="EMBL" id="JAAALK010000287">
    <property type="protein sequence ID" value="KAG8060256.1"/>
    <property type="molecule type" value="Genomic_DNA"/>
</dbReference>
<sequence>MCLSSSLIYIIDPPSSLPLQPNPLTLFVPKRQNPHSPVSPIRDPGAAPKPPSKPASAATIDGGVVLAVRPARRGRAVCLGVRLRASELLCCWSCGGVPVRRLAIAGSVLKRVSSFQPRTGNGQIQWQ</sequence>
<protein>
    <submittedName>
        <fullName evidence="2">Uncharacterized protein</fullName>
    </submittedName>
</protein>
<gene>
    <name evidence="2" type="ORF">GUJ93_ZPchr0002g23379</name>
</gene>
<proteinExistence type="predicted"/>
<feature type="region of interest" description="Disordered" evidence="1">
    <location>
        <begin position="28"/>
        <end position="56"/>
    </location>
</feature>
<reference evidence="2" key="2">
    <citation type="submission" date="2021-02" db="EMBL/GenBank/DDBJ databases">
        <authorList>
            <person name="Kimball J.A."/>
            <person name="Haas M.W."/>
            <person name="Macchietto M."/>
            <person name="Kono T."/>
            <person name="Duquette J."/>
            <person name="Shao M."/>
        </authorList>
    </citation>
    <scope>NUCLEOTIDE SEQUENCE</scope>
    <source>
        <tissue evidence="2">Fresh leaf tissue</tissue>
    </source>
</reference>
<accession>A0A8J5VHA2</accession>
<comment type="caution">
    <text evidence="2">The sequence shown here is derived from an EMBL/GenBank/DDBJ whole genome shotgun (WGS) entry which is preliminary data.</text>
</comment>
<dbReference type="Proteomes" id="UP000729402">
    <property type="component" value="Unassembled WGS sequence"/>
</dbReference>
<reference evidence="2" key="1">
    <citation type="journal article" date="2021" name="bioRxiv">
        <title>Whole Genome Assembly and Annotation of Northern Wild Rice, Zizania palustris L., Supports a Whole Genome Duplication in the Zizania Genus.</title>
        <authorList>
            <person name="Haas M."/>
            <person name="Kono T."/>
            <person name="Macchietto M."/>
            <person name="Millas R."/>
            <person name="McGilp L."/>
            <person name="Shao M."/>
            <person name="Duquette J."/>
            <person name="Hirsch C.N."/>
            <person name="Kimball J."/>
        </authorList>
    </citation>
    <scope>NUCLEOTIDE SEQUENCE</scope>
    <source>
        <tissue evidence="2">Fresh leaf tissue</tissue>
    </source>
</reference>
<evidence type="ECO:0000256" key="1">
    <source>
        <dbReference type="SAM" id="MobiDB-lite"/>
    </source>
</evidence>
<keyword evidence="3" id="KW-1185">Reference proteome</keyword>